<dbReference type="HOGENOM" id="CLU_391956_0_0_1"/>
<accession>T1F518</accession>
<sequence length="704" mass="79751">MATIMVLLGDLQRRMFEQHIPKPNEEVVEEVFTLQKSLYEMKNKLSASLARCRISRGISSFNHLLPPEVRQNDDLASKMLICCWVNQNKISLQKLFDTLAELNFREVKELTELTSEGTYLRDRHCYDVIYFSSAMWNSFEEFGPVKKHQLIMQDKSSSVAVHSTLNLLDPTIDDVMQIGVKSGLVAIHLASLTKPSSTKIYAVGSISSKQAKQINNLITKLGARNRVELITSSLTRGSVVDERLKELKVAIVCAECSRSGVINPASFLVCEKEGDLVEVILLADIRLLKDMTLLSRSNEQLSQLYIQQVTYLKYVMLLPQIQSLVYLTRSVFEDENERAVSPPSLSGLDEREIESGSPMCGKFLKFKPSLFNSGFFVAVLSREAADFKLAAKEILARAEARGIMAGVATNLANINPFALADYDNDLDGGRTRSRTGDKSARERRLSVCSTKSTKSGKSIRFAEIVNQSEGSNLNRKIVKRTKSDVRDKKKYNILSTNYNNDNISTTPEYLNSQLSEYRSTELDSDLFEYYDYAGAYDQDDVTNNNNNKNNKNKNKYKYANDHVTKMTSLKEREMVRKKGEEDERRKFCTASNFRCGVKGNKAAQLRSLKYSESLDTPPARDWKLKKFTGNARAKISTKGLNRKTHTSQQHNNNNNNSDESNDNKNNNDKDDNLDEWTNGKCYYVDDRCSVLEELQEACSLNEHV</sequence>
<name>T1F518_HELRO</name>
<dbReference type="InParanoid" id="T1F518"/>
<dbReference type="InterPro" id="IPR029063">
    <property type="entry name" value="SAM-dependent_MTases_sf"/>
</dbReference>
<evidence type="ECO:0000259" key="3">
    <source>
        <dbReference type="PROSITE" id="PS51686"/>
    </source>
</evidence>
<organism evidence="5 6">
    <name type="scientific">Helobdella robusta</name>
    <name type="common">Californian leech</name>
    <dbReference type="NCBI Taxonomy" id="6412"/>
    <lineage>
        <taxon>Eukaryota</taxon>
        <taxon>Metazoa</taxon>
        <taxon>Spiralia</taxon>
        <taxon>Lophotrochozoa</taxon>
        <taxon>Annelida</taxon>
        <taxon>Clitellata</taxon>
        <taxon>Hirudinea</taxon>
        <taxon>Rhynchobdellida</taxon>
        <taxon>Glossiphoniidae</taxon>
        <taxon>Helobdella</taxon>
    </lineage>
</organism>
<evidence type="ECO:0000313" key="6">
    <source>
        <dbReference type="Proteomes" id="UP000015101"/>
    </source>
</evidence>
<keyword evidence="1" id="KW-0694">RNA-binding</keyword>
<reference evidence="4 6" key="2">
    <citation type="journal article" date="2013" name="Nature">
        <title>Insights into bilaterian evolution from three spiralian genomes.</title>
        <authorList>
            <person name="Simakov O."/>
            <person name="Marletaz F."/>
            <person name="Cho S.J."/>
            <person name="Edsinger-Gonzales E."/>
            <person name="Havlak P."/>
            <person name="Hellsten U."/>
            <person name="Kuo D.H."/>
            <person name="Larsson T."/>
            <person name="Lv J."/>
            <person name="Arendt D."/>
            <person name="Savage R."/>
            <person name="Osoegawa K."/>
            <person name="de Jong P."/>
            <person name="Grimwood J."/>
            <person name="Chapman J.A."/>
            <person name="Shapiro H."/>
            <person name="Aerts A."/>
            <person name="Otillar R.P."/>
            <person name="Terry A.Y."/>
            <person name="Boore J.L."/>
            <person name="Grigoriev I.V."/>
            <person name="Lindberg D.R."/>
            <person name="Seaver E.C."/>
            <person name="Weisblat D.A."/>
            <person name="Putnam N.H."/>
            <person name="Rokhsar D.S."/>
        </authorList>
    </citation>
    <scope>NUCLEOTIDE SEQUENCE</scope>
</reference>
<dbReference type="GO" id="GO:0032259">
    <property type="term" value="P:methylation"/>
    <property type="evidence" value="ECO:0007669"/>
    <property type="project" value="UniProtKB-KW"/>
</dbReference>
<evidence type="ECO:0000256" key="2">
    <source>
        <dbReference type="SAM" id="MobiDB-lite"/>
    </source>
</evidence>
<dbReference type="CTD" id="20203917"/>
<dbReference type="EMBL" id="AMQM01004065">
    <property type="status" value="NOT_ANNOTATED_CDS"/>
    <property type="molecule type" value="Genomic_DNA"/>
</dbReference>
<dbReference type="eggNOG" id="KOG2360">
    <property type="taxonomic scope" value="Eukaryota"/>
</dbReference>
<dbReference type="STRING" id="6412.T1F518"/>
<evidence type="ECO:0000313" key="5">
    <source>
        <dbReference type="EnsemblMetazoa" id="HelroP172119"/>
    </source>
</evidence>
<feature type="domain" description="SAM-dependent MTase RsmB/NOP-type" evidence="3">
    <location>
        <begin position="71"/>
        <end position="383"/>
    </location>
</feature>
<dbReference type="KEGG" id="hro:HELRODRAFT_172119"/>
<reference evidence="5" key="3">
    <citation type="submission" date="2015-06" db="UniProtKB">
        <authorList>
            <consortium name="EnsemblMetazoa"/>
        </authorList>
    </citation>
    <scope>IDENTIFICATION</scope>
</reference>
<dbReference type="EnsemblMetazoa" id="HelroT172119">
    <property type="protein sequence ID" value="HelroP172119"/>
    <property type="gene ID" value="HelroG172119"/>
</dbReference>
<dbReference type="PROSITE" id="PS51686">
    <property type="entry name" value="SAM_MT_RSMB_NOP"/>
    <property type="match status" value="1"/>
</dbReference>
<dbReference type="Proteomes" id="UP000015101">
    <property type="component" value="Unassembled WGS sequence"/>
</dbReference>
<comment type="caution">
    <text evidence="1">Lacks conserved residue(s) required for the propagation of feature annotation.</text>
</comment>
<feature type="region of interest" description="Disordered" evidence="2">
    <location>
        <begin position="635"/>
        <end position="671"/>
    </location>
</feature>
<feature type="compositionally biased region" description="Basic and acidic residues" evidence="2">
    <location>
        <begin position="661"/>
        <end position="670"/>
    </location>
</feature>
<keyword evidence="1" id="KW-0949">S-adenosyl-L-methionine</keyword>
<dbReference type="EMBL" id="AMQM01004064">
    <property type="status" value="NOT_ANNOTATED_CDS"/>
    <property type="molecule type" value="Genomic_DNA"/>
</dbReference>
<comment type="similarity">
    <text evidence="1">Belongs to the class I-like SAM-binding methyltransferase superfamily. RsmB/NOP family.</text>
</comment>
<reference evidence="6" key="1">
    <citation type="submission" date="2012-12" db="EMBL/GenBank/DDBJ databases">
        <authorList>
            <person name="Hellsten U."/>
            <person name="Grimwood J."/>
            <person name="Chapman J.A."/>
            <person name="Shapiro H."/>
            <person name="Aerts A."/>
            <person name="Otillar R.P."/>
            <person name="Terry A.Y."/>
            <person name="Boore J.L."/>
            <person name="Simakov O."/>
            <person name="Marletaz F."/>
            <person name="Cho S.-J."/>
            <person name="Edsinger-Gonzales E."/>
            <person name="Havlak P."/>
            <person name="Kuo D.-H."/>
            <person name="Larsson T."/>
            <person name="Lv J."/>
            <person name="Arendt D."/>
            <person name="Savage R."/>
            <person name="Osoegawa K."/>
            <person name="de Jong P."/>
            <person name="Lindberg D.R."/>
            <person name="Seaver E.C."/>
            <person name="Weisblat D.A."/>
            <person name="Putnam N.H."/>
            <person name="Grigoriev I.V."/>
            <person name="Rokhsar D.S."/>
        </authorList>
    </citation>
    <scope>NUCLEOTIDE SEQUENCE</scope>
</reference>
<dbReference type="RefSeq" id="XP_009017033.1">
    <property type="nucleotide sequence ID" value="XM_009018785.1"/>
</dbReference>
<protein>
    <recommendedName>
        <fullName evidence="3">SAM-dependent MTase RsmB/NOP-type domain-containing protein</fullName>
    </recommendedName>
</protein>
<keyword evidence="6" id="KW-1185">Reference proteome</keyword>
<dbReference type="InterPro" id="IPR042620">
    <property type="entry name" value="NSUN7"/>
</dbReference>
<proteinExistence type="inferred from homology"/>
<dbReference type="GO" id="GO:0008168">
    <property type="term" value="F:methyltransferase activity"/>
    <property type="evidence" value="ECO:0007669"/>
    <property type="project" value="UniProtKB-KW"/>
</dbReference>
<dbReference type="EMBL" id="KB096411">
    <property type="protein sequence ID" value="ESO05100.1"/>
    <property type="molecule type" value="Genomic_DNA"/>
</dbReference>
<dbReference type="GeneID" id="20203917"/>
<keyword evidence="1" id="KW-0489">Methyltransferase</keyword>
<dbReference type="InterPro" id="IPR001678">
    <property type="entry name" value="MeTrfase_RsmB-F_NOP2_dom"/>
</dbReference>
<dbReference type="PANTHER" id="PTHR14663:SF2">
    <property type="entry name" value="METHYLTRANSFERASE NSUN7-RELATED"/>
    <property type="match status" value="1"/>
</dbReference>
<dbReference type="Gene3D" id="3.40.50.150">
    <property type="entry name" value="Vaccinia Virus protein VP39"/>
    <property type="match status" value="1"/>
</dbReference>
<keyword evidence="1" id="KW-0808">Transferase</keyword>
<dbReference type="PANTHER" id="PTHR14663">
    <property type="entry name" value="METHYLTRANSFERASE NSUN7-RELATED"/>
    <property type="match status" value="1"/>
</dbReference>
<dbReference type="AlphaFoldDB" id="T1F518"/>
<gene>
    <name evidence="5" type="primary">20203917</name>
    <name evidence="4" type="ORF">HELRODRAFT_172119</name>
</gene>
<evidence type="ECO:0000313" key="4">
    <source>
        <dbReference type="EMBL" id="ESO05100.1"/>
    </source>
</evidence>
<evidence type="ECO:0000256" key="1">
    <source>
        <dbReference type="PROSITE-ProRule" id="PRU01023"/>
    </source>
</evidence>
<dbReference type="GO" id="GO:0003723">
    <property type="term" value="F:RNA binding"/>
    <property type="evidence" value="ECO:0007669"/>
    <property type="project" value="UniProtKB-UniRule"/>
</dbReference>
<dbReference type="OrthoDB" id="6817893at2759"/>